<proteinExistence type="predicted"/>
<gene>
    <name evidence="1" type="ORF">RSSM_02899</name>
</gene>
<dbReference type="PATRIC" id="fig|1263870.3.peg.3079"/>
<dbReference type="Proteomes" id="UP000011885">
    <property type="component" value="Unassembled WGS sequence"/>
</dbReference>
<evidence type="ECO:0000313" key="1">
    <source>
        <dbReference type="EMBL" id="EMI55614.1"/>
    </source>
</evidence>
<accession>M5U2V8</accession>
<organism evidence="1 2">
    <name type="scientific">Rhodopirellula sallentina SM41</name>
    <dbReference type="NCBI Taxonomy" id="1263870"/>
    <lineage>
        <taxon>Bacteria</taxon>
        <taxon>Pseudomonadati</taxon>
        <taxon>Planctomycetota</taxon>
        <taxon>Planctomycetia</taxon>
        <taxon>Pirellulales</taxon>
        <taxon>Pirellulaceae</taxon>
        <taxon>Rhodopirellula</taxon>
    </lineage>
</organism>
<dbReference type="AlphaFoldDB" id="M5U2V8"/>
<evidence type="ECO:0000313" key="2">
    <source>
        <dbReference type="Proteomes" id="UP000011885"/>
    </source>
</evidence>
<reference evidence="1 2" key="1">
    <citation type="journal article" date="2013" name="Mar. Genomics">
        <title>Expression of sulfatases in Rhodopirellula baltica and the diversity of sulfatases in the genus Rhodopirellula.</title>
        <authorList>
            <person name="Wegner C.E."/>
            <person name="Richter-Heitmann T."/>
            <person name="Klindworth A."/>
            <person name="Klockow C."/>
            <person name="Richter M."/>
            <person name="Achstetter T."/>
            <person name="Glockner F.O."/>
            <person name="Harder J."/>
        </authorList>
    </citation>
    <scope>NUCLEOTIDE SEQUENCE [LARGE SCALE GENOMIC DNA]</scope>
    <source>
        <strain evidence="1 2">SM41</strain>
    </source>
</reference>
<keyword evidence="2" id="KW-1185">Reference proteome</keyword>
<protein>
    <submittedName>
        <fullName evidence="1">Uncharacterized protein</fullName>
    </submittedName>
</protein>
<name>M5U2V8_9BACT</name>
<sequence>MGPIPEDELTRVHTTEIGRYRLRDYQKRASRGSFGTTEANAR</sequence>
<dbReference type="EMBL" id="ANOH01000206">
    <property type="protein sequence ID" value="EMI55614.1"/>
    <property type="molecule type" value="Genomic_DNA"/>
</dbReference>
<comment type="caution">
    <text evidence="1">The sequence shown here is derived from an EMBL/GenBank/DDBJ whole genome shotgun (WGS) entry which is preliminary data.</text>
</comment>